<proteinExistence type="predicted"/>
<sequence length="9" mass="959">MSRAGPLLD</sequence>
<protein>
    <submittedName>
        <fullName evidence="1">Uncharacterized protein</fullName>
    </submittedName>
</protein>
<reference evidence="1 2" key="1">
    <citation type="submission" date="2019-08" db="EMBL/GenBank/DDBJ databases">
        <title>A chromosome-level genome assembly, high-density linkage maps, and genome scans reveal the genomic architecture of hybrid incompatibilities underlying speciation via character displacement in darters (Percidae: Etheostominae).</title>
        <authorList>
            <person name="Moran R.L."/>
            <person name="Catchen J.M."/>
            <person name="Fuller R.C."/>
        </authorList>
    </citation>
    <scope>NUCLEOTIDE SEQUENCE [LARGE SCALE GENOMIC DNA]</scope>
    <source>
        <strain evidence="1">EspeVRDwgs_2016</strain>
        <tissue evidence="1">Muscle</tissue>
    </source>
</reference>
<name>A0A5J5D4F4_9PERO</name>
<gene>
    <name evidence="1" type="ORF">FQN60_016632</name>
</gene>
<evidence type="ECO:0000313" key="1">
    <source>
        <dbReference type="EMBL" id="KAA8587770.1"/>
    </source>
</evidence>
<feature type="non-terminal residue" evidence="1">
    <location>
        <position position="9"/>
    </location>
</feature>
<comment type="caution">
    <text evidence="1">The sequence shown here is derived from an EMBL/GenBank/DDBJ whole genome shotgun (WGS) entry which is preliminary data.</text>
</comment>
<dbReference type="Proteomes" id="UP000327493">
    <property type="component" value="Chromosome 12"/>
</dbReference>
<accession>A0A5J5D4F4</accession>
<organism evidence="1 2">
    <name type="scientific">Etheostoma spectabile</name>
    <name type="common">orangethroat darter</name>
    <dbReference type="NCBI Taxonomy" id="54343"/>
    <lineage>
        <taxon>Eukaryota</taxon>
        <taxon>Metazoa</taxon>
        <taxon>Chordata</taxon>
        <taxon>Craniata</taxon>
        <taxon>Vertebrata</taxon>
        <taxon>Euteleostomi</taxon>
        <taxon>Actinopterygii</taxon>
        <taxon>Neopterygii</taxon>
        <taxon>Teleostei</taxon>
        <taxon>Neoteleostei</taxon>
        <taxon>Acanthomorphata</taxon>
        <taxon>Eupercaria</taxon>
        <taxon>Perciformes</taxon>
        <taxon>Percoidei</taxon>
        <taxon>Percidae</taxon>
        <taxon>Etheostomatinae</taxon>
        <taxon>Etheostoma</taxon>
    </lineage>
</organism>
<keyword evidence="2" id="KW-1185">Reference proteome</keyword>
<evidence type="ECO:0000313" key="2">
    <source>
        <dbReference type="Proteomes" id="UP000327493"/>
    </source>
</evidence>
<dbReference type="EMBL" id="VOFY01000012">
    <property type="protein sequence ID" value="KAA8587770.1"/>
    <property type="molecule type" value="Genomic_DNA"/>
</dbReference>